<keyword evidence="3" id="KW-1185">Reference proteome</keyword>
<reference evidence="2 3" key="2">
    <citation type="journal article" date="2007" name="PLoS Biol.">
        <title>Principles of genome evolution in the Drosophila melanogaster species group.</title>
        <authorList>
            <person name="Ranz J.M."/>
            <person name="Maurin D."/>
            <person name="Chan Y.S."/>
            <person name="von Grotthuss M."/>
            <person name="Hillier L.W."/>
            <person name="Roote J."/>
            <person name="Ashburner M."/>
            <person name="Bergman C.M."/>
        </authorList>
    </citation>
    <scope>NUCLEOTIDE SEQUENCE [LARGE SCALE GENOMIC DNA]</scope>
    <source>
        <strain evidence="3">Tai18E2 / Tucson 14021-0261.01</strain>
    </source>
</reference>
<evidence type="ECO:0000313" key="2">
    <source>
        <dbReference type="EMBL" id="KRK05934.1"/>
    </source>
</evidence>
<accession>A0A0R1EAZ0</accession>
<name>A0A0R1EAZ0_DROYA</name>
<dbReference type="KEGG" id="dya:Dyak_GE16781"/>
<dbReference type="Proteomes" id="UP000002282">
    <property type="component" value="Chromosome X"/>
</dbReference>
<reference evidence="2 3" key="1">
    <citation type="journal article" date="2007" name="Nature">
        <title>Evolution of genes and genomes on the Drosophila phylogeny.</title>
        <authorList>
            <consortium name="Drosophila 12 Genomes Consortium"/>
            <person name="Clark A.G."/>
            <person name="Eisen M.B."/>
            <person name="Smith D.R."/>
            <person name="Bergman C.M."/>
            <person name="Oliver B."/>
            <person name="Markow T.A."/>
            <person name="Kaufman T.C."/>
            <person name="Kellis M."/>
            <person name="Gelbart W."/>
            <person name="Iyer V.N."/>
            <person name="Pollard D.A."/>
            <person name="Sackton T.B."/>
            <person name="Larracuente A.M."/>
            <person name="Singh N.D."/>
            <person name="Abad J.P."/>
            <person name="Abt D.N."/>
            <person name="Adryan B."/>
            <person name="Aguade M."/>
            <person name="Akashi H."/>
            <person name="Anderson W.W."/>
            <person name="Aquadro C.F."/>
            <person name="Ardell D.H."/>
            <person name="Arguello R."/>
            <person name="Artieri C.G."/>
            <person name="Barbash D.A."/>
            <person name="Barker D."/>
            <person name="Barsanti P."/>
            <person name="Batterham P."/>
            <person name="Batzoglou S."/>
            <person name="Begun D."/>
            <person name="Bhutkar A."/>
            <person name="Blanco E."/>
            <person name="Bosak S.A."/>
            <person name="Bradley R.K."/>
            <person name="Brand A.D."/>
            <person name="Brent M.R."/>
            <person name="Brooks A.N."/>
            <person name="Brown R.H."/>
            <person name="Butlin R.K."/>
            <person name="Caggese C."/>
            <person name="Calvi B.R."/>
            <person name="Bernardo de Carvalho A."/>
            <person name="Caspi A."/>
            <person name="Castrezana S."/>
            <person name="Celniker S.E."/>
            <person name="Chang J.L."/>
            <person name="Chapple C."/>
            <person name="Chatterji S."/>
            <person name="Chinwalla A."/>
            <person name="Civetta A."/>
            <person name="Clifton S.W."/>
            <person name="Comeron J.M."/>
            <person name="Costello J.C."/>
            <person name="Coyne J.A."/>
            <person name="Daub J."/>
            <person name="David R.G."/>
            <person name="Delcher A.L."/>
            <person name="Delehaunty K."/>
            <person name="Do C.B."/>
            <person name="Ebling H."/>
            <person name="Edwards K."/>
            <person name="Eickbush T."/>
            <person name="Evans J.D."/>
            <person name="Filipski A."/>
            <person name="Findeiss S."/>
            <person name="Freyhult E."/>
            <person name="Fulton L."/>
            <person name="Fulton R."/>
            <person name="Garcia A.C."/>
            <person name="Gardiner A."/>
            <person name="Garfield D.A."/>
            <person name="Garvin B.E."/>
            <person name="Gibson G."/>
            <person name="Gilbert D."/>
            <person name="Gnerre S."/>
            <person name="Godfrey J."/>
            <person name="Good R."/>
            <person name="Gotea V."/>
            <person name="Gravely B."/>
            <person name="Greenberg A.J."/>
            <person name="Griffiths-Jones S."/>
            <person name="Gross S."/>
            <person name="Guigo R."/>
            <person name="Gustafson E.A."/>
            <person name="Haerty W."/>
            <person name="Hahn M.W."/>
            <person name="Halligan D.L."/>
            <person name="Halpern A.L."/>
            <person name="Halter G.M."/>
            <person name="Han M.V."/>
            <person name="Heger A."/>
            <person name="Hillier L."/>
            <person name="Hinrichs A.S."/>
            <person name="Holmes I."/>
            <person name="Hoskins R.A."/>
            <person name="Hubisz M.J."/>
            <person name="Hultmark D."/>
            <person name="Huntley M.A."/>
            <person name="Jaffe D.B."/>
            <person name="Jagadeeshan S."/>
            <person name="Jeck W.R."/>
            <person name="Johnson J."/>
            <person name="Jones C.D."/>
            <person name="Jordan W.C."/>
            <person name="Karpen G.H."/>
            <person name="Kataoka E."/>
            <person name="Keightley P.D."/>
            <person name="Kheradpour P."/>
            <person name="Kirkness E.F."/>
            <person name="Koerich L.B."/>
            <person name="Kristiansen K."/>
            <person name="Kudrna D."/>
            <person name="Kulathinal R.J."/>
            <person name="Kumar S."/>
            <person name="Kwok R."/>
            <person name="Lander E."/>
            <person name="Langley C.H."/>
            <person name="Lapoint R."/>
            <person name="Lazzaro B.P."/>
            <person name="Lee S.J."/>
            <person name="Levesque L."/>
            <person name="Li R."/>
            <person name="Lin C.F."/>
            <person name="Lin M.F."/>
            <person name="Lindblad-Toh K."/>
            <person name="Llopart A."/>
            <person name="Long M."/>
            <person name="Low L."/>
            <person name="Lozovsky E."/>
            <person name="Lu J."/>
            <person name="Luo M."/>
            <person name="Machado C.A."/>
            <person name="Makalowski W."/>
            <person name="Marzo M."/>
            <person name="Matsuda M."/>
            <person name="Matzkin L."/>
            <person name="McAllister B."/>
            <person name="McBride C.S."/>
            <person name="McKernan B."/>
            <person name="McKernan K."/>
            <person name="Mendez-Lago M."/>
            <person name="Minx P."/>
            <person name="Mollenhauer M.U."/>
            <person name="Montooth K."/>
            <person name="Mount S.M."/>
            <person name="Mu X."/>
            <person name="Myers E."/>
            <person name="Negre B."/>
            <person name="Newfeld S."/>
            <person name="Nielsen R."/>
            <person name="Noor M.A."/>
            <person name="O'Grady P."/>
            <person name="Pachter L."/>
            <person name="Papaceit M."/>
            <person name="Parisi M.J."/>
            <person name="Parisi M."/>
            <person name="Parts L."/>
            <person name="Pedersen J.S."/>
            <person name="Pesole G."/>
            <person name="Phillippy A.M."/>
            <person name="Ponting C.P."/>
            <person name="Pop M."/>
            <person name="Porcelli D."/>
            <person name="Powell J.R."/>
            <person name="Prohaska S."/>
            <person name="Pruitt K."/>
            <person name="Puig M."/>
            <person name="Quesneville H."/>
            <person name="Ram K.R."/>
            <person name="Rand D."/>
            <person name="Rasmussen M.D."/>
            <person name="Reed L.K."/>
            <person name="Reenan R."/>
            <person name="Reily A."/>
            <person name="Remington K.A."/>
            <person name="Rieger T.T."/>
            <person name="Ritchie M.G."/>
            <person name="Robin C."/>
            <person name="Rogers Y.H."/>
            <person name="Rohde C."/>
            <person name="Rozas J."/>
            <person name="Rubenfield M.J."/>
            <person name="Ruiz A."/>
            <person name="Russo S."/>
            <person name="Salzberg S.L."/>
            <person name="Sanchez-Gracia A."/>
            <person name="Saranga D.J."/>
            <person name="Sato H."/>
            <person name="Schaeffer S.W."/>
            <person name="Schatz M.C."/>
            <person name="Schlenke T."/>
            <person name="Schwartz R."/>
            <person name="Segarra C."/>
            <person name="Singh R.S."/>
            <person name="Sirot L."/>
            <person name="Sirota M."/>
            <person name="Sisneros N.B."/>
            <person name="Smith C.D."/>
            <person name="Smith T.F."/>
            <person name="Spieth J."/>
            <person name="Stage D.E."/>
            <person name="Stark A."/>
            <person name="Stephan W."/>
            <person name="Strausberg R.L."/>
            <person name="Strempel S."/>
            <person name="Sturgill D."/>
            <person name="Sutton G."/>
            <person name="Sutton G.G."/>
            <person name="Tao W."/>
            <person name="Teichmann S."/>
            <person name="Tobari Y.N."/>
            <person name="Tomimura Y."/>
            <person name="Tsolas J.M."/>
            <person name="Valente V.L."/>
            <person name="Venter E."/>
            <person name="Venter J.C."/>
            <person name="Vicario S."/>
            <person name="Vieira F.G."/>
            <person name="Vilella A.J."/>
            <person name="Villasante A."/>
            <person name="Walenz B."/>
            <person name="Wang J."/>
            <person name="Wasserman M."/>
            <person name="Watts T."/>
            <person name="Wilson D."/>
            <person name="Wilson R.K."/>
            <person name="Wing R.A."/>
            <person name="Wolfner M.F."/>
            <person name="Wong A."/>
            <person name="Wong G.K."/>
            <person name="Wu C.I."/>
            <person name="Wu G."/>
            <person name="Yamamoto D."/>
            <person name="Yang H.P."/>
            <person name="Yang S.P."/>
            <person name="Yorke J.A."/>
            <person name="Yoshida K."/>
            <person name="Zdobnov E."/>
            <person name="Zhang P."/>
            <person name="Zhang Y."/>
            <person name="Zimin A.V."/>
            <person name="Baldwin J."/>
            <person name="Abdouelleil A."/>
            <person name="Abdulkadir J."/>
            <person name="Abebe A."/>
            <person name="Abera B."/>
            <person name="Abreu J."/>
            <person name="Acer S.C."/>
            <person name="Aftuck L."/>
            <person name="Alexander A."/>
            <person name="An P."/>
            <person name="Anderson E."/>
            <person name="Anderson S."/>
            <person name="Arachi H."/>
            <person name="Azer M."/>
            <person name="Bachantsang P."/>
            <person name="Barry A."/>
            <person name="Bayul T."/>
            <person name="Berlin A."/>
            <person name="Bessette D."/>
            <person name="Bloom T."/>
            <person name="Blye J."/>
            <person name="Boguslavskiy L."/>
            <person name="Bonnet C."/>
            <person name="Boukhgalter B."/>
            <person name="Bourzgui I."/>
            <person name="Brown A."/>
            <person name="Cahill P."/>
            <person name="Channer S."/>
            <person name="Cheshatsang Y."/>
            <person name="Chuda L."/>
            <person name="Citroen M."/>
            <person name="Collymore A."/>
            <person name="Cooke P."/>
            <person name="Costello M."/>
            <person name="D'Aco K."/>
            <person name="Daza R."/>
            <person name="De Haan G."/>
            <person name="DeGray S."/>
            <person name="DeMaso C."/>
            <person name="Dhargay N."/>
            <person name="Dooley K."/>
            <person name="Dooley E."/>
            <person name="Doricent M."/>
            <person name="Dorje P."/>
            <person name="Dorjee K."/>
            <person name="Dupes A."/>
            <person name="Elong R."/>
            <person name="Falk J."/>
            <person name="Farina A."/>
            <person name="Faro S."/>
            <person name="Ferguson D."/>
            <person name="Fisher S."/>
            <person name="Foley C.D."/>
            <person name="Franke A."/>
            <person name="Friedrich D."/>
            <person name="Gadbois L."/>
            <person name="Gearin G."/>
            <person name="Gearin C.R."/>
            <person name="Giannoukos G."/>
            <person name="Goode T."/>
            <person name="Graham J."/>
            <person name="Grandbois E."/>
            <person name="Grewal S."/>
            <person name="Gyaltsen K."/>
            <person name="Hafez N."/>
            <person name="Hagos B."/>
            <person name="Hall J."/>
            <person name="Henson C."/>
            <person name="Hollinger A."/>
            <person name="Honan T."/>
            <person name="Huard M.D."/>
            <person name="Hughes L."/>
            <person name="Hurhula B."/>
            <person name="Husby M.E."/>
            <person name="Kamat A."/>
            <person name="Kanga B."/>
            <person name="Kashin S."/>
            <person name="Khazanovich D."/>
            <person name="Kisner P."/>
            <person name="Lance K."/>
            <person name="Lara M."/>
            <person name="Lee W."/>
            <person name="Lennon N."/>
            <person name="Letendre F."/>
            <person name="LeVine R."/>
            <person name="Lipovsky A."/>
            <person name="Liu X."/>
            <person name="Liu J."/>
            <person name="Liu S."/>
            <person name="Lokyitsang T."/>
            <person name="Lokyitsang Y."/>
            <person name="Lubonja R."/>
            <person name="Lui A."/>
            <person name="MacDonald P."/>
            <person name="Magnisalis V."/>
            <person name="Maru K."/>
            <person name="Matthews C."/>
            <person name="McCusker W."/>
            <person name="McDonough S."/>
            <person name="Mehta T."/>
            <person name="Meldrim J."/>
            <person name="Meneus L."/>
            <person name="Mihai O."/>
            <person name="Mihalev A."/>
            <person name="Mihova T."/>
            <person name="Mittelman R."/>
            <person name="Mlenga V."/>
            <person name="Montmayeur A."/>
            <person name="Mulrain L."/>
            <person name="Navidi A."/>
            <person name="Naylor J."/>
            <person name="Negash T."/>
            <person name="Nguyen T."/>
            <person name="Nguyen N."/>
            <person name="Nicol R."/>
            <person name="Norbu C."/>
            <person name="Norbu N."/>
            <person name="Novod N."/>
            <person name="O'Neill B."/>
            <person name="Osman S."/>
            <person name="Markiewicz E."/>
            <person name="Oyono O.L."/>
            <person name="Patti C."/>
            <person name="Phunkhang P."/>
            <person name="Pierre F."/>
            <person name="Priest M."/>
            <person name="Raghuraman S."/>
            <person name="Rege F."/>
            <person name="Reyes R."/>
            <person name="Rise C."/>
            <person name="Rogov P."/>
            <person name="Ross K."/>
            <person name="Ryan E."/>
            <person name="Settipalli S."/>
            <person name="Shea T."/>
            <person name="Sherpa N."/>
            <person name="Shi L."/>
            <person name="Shih D."/>
            <person name="Sparrow T."/>
            <person name="Spaulding J."/>
            <person name="Stalker J."/>
            <person name="Stange-Thomann N."/>
            <person name="Stavropoulos S."/>
            <person name="Stone C."/>
            <person name="Strader C."/>
            <person name="Tesfaye S."/>
            <person name="Thomson T."/>
            <person name="Thoulutsang Y."/>
            <person name="Thoulutsang D."/>
            <person name="Topham K."/>
            <person name="Topping I."/>
            <person name="Tsamla T."/>
            <person name="Vassiliev H."/>
            <person name="Vo A."/>
            <person name="Wangchuk T."/>
            <person name="Wangdi T."/>
            <person name="Weiand M."/>
            <person name="Wilkinson J."/>
            <person name="Wilson A."/>
            <person name="Yadav S."/>
            <person name="Young G."/>
            <person name="Yu Q."/>
            <person name="Zembek L."/>
            <person name="Zhong D."/>
            <person name="Zimmer A."/>
            <person name="Zwirko Z."/>
            <person name="Jaffe D.B."/>
            <person name="Alvarez P."/>
            <person name="Brockman W."/>
            <person name="Butler J."/>
            <person name="Chin C."/>
            <person name="Gnerre S."/>
            <person name="Grabherr M."/>
            <person name="Kleber M."/>
            <person name="Mauceli E."/>
            <person name="MacCallum I."/>
        </authorList>
    </citation>
    <scope>NUCLEOTIDE SEQUENCE [LARGE SCALE GENOMIC DNA]</scope>
    <source>
        <strain evidence="3">Tai18E2 / Tucson 14021-0261.01</strain>
    </source>
</reference>
<feature type="compositionally biased region" description="Basic residues" evidence="1">
    <location>
        <begin position="32"/>
        <end position="43"/>
    </location>
</feature>
<evidence type="ECO:0000256" key="1">
    <source>
        <dbReference type="SAM" id="MobiDB-lite"/>
    </source>
</evidence>
<protein>
    <submittedName>
        <fullName evidence="2">Uncharacterized protein, isoform B</fullName>
    </submittedName>
</protein>
<sequence>MGVLRSRRDRRCPKFQSTTICLRHYCQPFETKKKRKPKSKSQRRMVDDQESAETVLPGEDAATGEWDSNDFQRSRMEMARKKPRGKGRLCMIFRLGEQPHCEFVNGFPPKDALITDKRAK</sequence>
<feature type="compositionally biased region" description="Basic and acidic residues" evidence="1">
    <location>
        <begin position="70"/>
        <end position="80"/>
    </location>
</feature>
<gene>
    <name evidence="2" type="primary">Dyak\GE16781</name>
    <name evidence="2" type="synonym">dyak_GLEANR_18170</name>
    <name evidence="2" type="synonym">GE16781</name>
    <name evidence="2" type="ORF">Dyak_GE16781</name>
</gene>
<feature type="region of interest" description="Disordered" evidence="1">
    <location>
        <begin position="32"/>
        <end position="83"/>
    </location>
</feature>
<evidence type="ECO:0000313" key="3">
    <source>
        <dbReference type="Proteomes" id="UP000002282"/>
    </source>
</evidence>
<dbReference type="OrthoDB" id="7854690at2759"/>
<organism evidence="2 3">
    <name type="scientific">Drosophila yakuba</name>
    <name type="common">Fruit fly</name>
    <dbReference type="NCBI Taxonomy" id="7245"/>
    <lineage>
        <taxon>Eukaryota</taxon>
        <taxon>Metazoa</taxon>
        <taxon>Ecdysozoa</taxon>
        <taxon>Arthropoda</taxon>
        <taxon>Hexapoda</taxon>
        <taxon>Insecta</taxon>
        <taxon>Pterygota</taxon>
        <taxon>Neoptera</taxon>
        <taxon>Endopterygota</taxon>
        <taxon>Diptera</taxon>
        <taxon>Brachycera</taxon>
        <taxon>Muscomorpha</taxon>
        <taxon>Ephydroidea</taxon>
        <taxon>Drosophilidae</taxon>
        <taxon>Drosophila</taxon>
        <taxon>Sophophora</taxon>
    </lineage>
</organism>
<dbReference type="EMBL" id="CM000162">
    <property type="protein sequence ID" value="KRK05934.1"/>
    <property type="molecule type" value="Genomic_DNA"/>
</dbReference>
<proteinExistence type="predicted"/>
<dbReference type="AlphaFoldDB" id="A0A0R1EAZ0"/>